<dbReference type="eggNOG" id="KOG0987">
    <property type="taxonomic scope" value="Eukaryota"/>
</dbReference>
<dbReference type="HOGENOM" id="CLU_1448661_0_0_1"/>
<dbReference type="STRING" id="861557.E3RWM8"/>
<dbReference type="OrthoDB" id="432234at2759"/>
<protein>
    <submittedName>
        <fullName evidence="1">Uncharacterized protein</fullName>
    </submittedName>
</protein>
<accession>E3RWM8</accession>
<name>E3RWM8_PYRTT</name>
<organism evidence="2">
    <name type="scientific">Pyrenophora teres f. teres (strain 0-1)</name>
    <name type="common">Barley net blotch fungus</name>
    <name type="synonym">Drechslera teres f. teres</name>
    <dbReference type="NCBI Taxonomy" id="861557"/>
    <lineage>
        <taxon>Eukaryota</taxon>
        <taxon>Fungi</taxon>
        <taxon>Dikarya</taxon>
        <taxon>Ascomycota</taxon>
        <taxon>Pezizomycotina</taxon>
        <taxon>Dothideomycetes</taxon>
        <taxon>Pleosporomycetidae</taxon>
        <taxon>Pleosporales</taxon>
        <taxon>Pleosporineae</taxon>
        <taxon>Pleosporaceae</taxon>
        <taxon>Pyrenophora</taxon>
    </lineage>
</organism>
<gene>
    <name evidence="1" type="ORF">PTT_13709</name>
</gene>
<dbReference type="SUPFAM" id="SSF52540">
    <property type="entry name" value="P-loop containing nucleoside triphosphate hydrolases"/>
    <property type="match status" value="1"/>
</dbReference>
<dbReference type="PANTHER" id="PTHR47642">
    <property type="entry name" value="ATP-DEPENDENT DNA HELICASE"/>
    <property type="match status" value="1"/>
</dbReference>
<evidence type="ECO:0000313" key="1">
    <source>
        <dbReference type="EMBL" id="EFQ89846.1"/>
    </source>
</evidence>
<sequence>MSLQTPGHASRVVLAQNIDQSISLVNDTQGFIKSFKPYVEEELPTAYNGKNNERNREDAPPDVPLLIGAHARYRQEEICRYSEKLKIKRPWPVVKFQKGVIRTIYPDCAITIIRDPDKSFNVLSRTQIPLIAGWALTIHRSQGMTLGPYQVDLTNAFEASQVYVALSRARSLDSLEFVVLPKRIHKYGNPEVIKFMREKLGYRYP</sequence>
<dbReference type="AlphaFoldDB" id="E3RWM8"/>
<keyword evidence="2" id="KW-1185">Reference proteome</keyword>
<dbReference type="InterPro" id="IPR027417">
    <property type="entry name" value="P-loop_NTPase"/>
</dbReference>
<dbReference type="CDD" id="cd18809">
    <property type="entry name" value="SF1_C_RecD"/>
    <property type="match status" value="1"/>
</dbReference>
<dbReference type="KEGG" id="pte:PTT_13709"/>
<dbReference type="EMBL" id="GL535506">
    <property type="protein sequence ID" value="EFQ89846.1"/>
    <property type="molecule type" value="Genomic_DNA"/>
</dbReference>
<proteinExistence type="predicted"/>
<dbReference type="Proteomes" id="UP000001067">
    <property type="component" value="Unassembled WGS sequence"/>
</dbReference>
<dbReference type="InterPro" id="IPR051055">
    <property type="entry name" value="PIF1_helicase"/>
</dbReference>
<evidence type="ECO:0000313" key="2">
    <source>
        <dbReference type="Proteomes" id="UP000001067"/>
    </source>
</evidence>
<reference evidence="1 2" key="1">
    <citation type="journal article" date="2010" name="Genome Biol.">
        <title>A first genome assembly of the barley fungal pathogen Pyrenophora teres f. teres.</title>
        <authorList>
            <person name="Ellwood S.R."/>
            <person name="Liu Z."/>
            <person name="Syme R.A."/>
            <person name="Lai Z."/>
            <person name="Hane J.K."/>
            <person name="Keiper F."/>
            <person name="Moffat C.S."/>
            <person name="Oliver R.P."/>
            <person name="Friesen T.L."/>
        </authorList>
    </citation>
    <scope>NUCLEOTIDE SEQUENCE [LARGE SCALE GENOMIC DNA]</scope>
    <source>
        <strain evidence="1 2">0-1</strain>
    </source>
</reference>